<evidence type="ECO:0000313" key="2">
    <source>
        <dbReference type="EMBL" id="KAK3367962.1"/>
    </source>
</evidence>
<sequence>MDTLDLSKVQSPDLFFAVLGLYVTQLVVSMAYKPLVYSYFVCPLRHLPGPKDHHFLIGQAPDQFRTGNPNEPFLSYKHFLMRISKARHLSSLLDSAIETEDGVVNYNITKFASLLGASFHKDPLYSYVLHNLSPAQRRDYLPQLLRAVVKACLLSGGIGFQIYDWSACGVVMPPGKGTHDSVLTLFRAGLVPALWKLGVSGCKRADSDMIG</sequence>
<evidence type="ECO:0000256" key="1">
    <source>
        <dbReference type="SAM" id="Phobius"/>
    </source>
</evidence>
<organism evidence="2 3">
    <name type="scientific">Podospora didyma</name>
    <dbReference type="NCBI Taxonomy" id="330526"/>
    <lineage>
        <taxon>Eukaryota</taxon>
        <taxon>Fungi</taxon>
        <taxon>Dikarya</taxon>
        <taxon>Ascomycota</taxon>
        <taxon>Pezizomycotina</taxon>
        <taxon>Sordariomycetes</taxon>
        <taxon>Sordariomycetidae</taxon>
        <taxon>Sordariales</taxon>
        <taxon>Podosporaceae</taxon>
        <taxon>Podospora</taxon>
    </lineage>
</organism>
<gene>
    <name evidence="2" type="ORF">B0H63DRAFT_529667</name>
</gene>
<accession>A0AAE0N256</accession>
<keyword evidence="3" id="KW-1185">Reference proteome</keyword>
<name>A0AAE0N256_9PEZI</name>
<keyword evidence="1" id="KW-0472">Membrane</keyword>
<evidence type="ECO:0000313" key="3">
    <source>
        <dbReference type="Proteomes" id="UP001285441"/>
    </source>
</evidence>
<reference evidence="2" key="2">
    <citation type="submission" date="2023-06" db="EMBL/GenBank/DDBJ databases">
        <authorList>
            <consortium name="Lawrence Berkeley National Laboratory"/>
            <person name="Haridas S."/>
            <person name="Hensen N."/>
            <person name="Bonometti L."/>
            <person name="Westerberg I."/>
            <person name="Brannstrom I.O."/>
            <person name="Guillou S."/>
            <person name="Cros-Aarteil S."/>
            <person name="Calhoun S."/>
            <person name="Kuo A."/>
            <person name="Mondo S."/>
            <person name="Pangilinan J."/>
            <person name="Riley R."/>
            <person name="LaButti K."/>
            <person name="Andreopoulos B."/>
            <person name="Lipzen A."/>
            <person name="Chen C."/>
            <person name="Yanf M."/>
            <person name="Daum C."/>
            <person name="Ng V."/>
            <person name="Clum A."/>
            <person name="Steindorff A."/>
            <person name="Ohm R."/>
            <person name="Martin F."/>
            <person name="Silar P."/>
            <person name="Natvig D."/>
            <person name="Lalanne C."/>
            <person name="Gautier V."/>
            <person name="Ament-velasquez S.L."/>
            <person name="Kruys A."/>
            <person name="Hutchinson M.I."/>
            <person name="Powell A.J."/>
            <person name="Barry K."/>
            <person name="Miller A.N."/>
            <person name="Grigoriev I.V."/>
            <person name="Debuchy R."/>
            <person name="Gladieux P."/>
            <person name="Thoren M.H."/>
            <person name="Johannesson H."/>
        </authorList>
    </citation>
    <scope>NUCLEOTIDE SEQUENCE</scope>
    <source>
        <strain evidence="2">CBS 232.78</strain>
    </source>
</reference>
<comment type="caution">
    <text evidence="2">The sequence shown here is derived from an EMBL/GenBank/DDBJ whole genome shotgun (WGS) entry which is preliminary data.</text>
</comment>
<dbReference type="Proteomes" id="UP001285441">
    <property type="component" value="Unassembled WGS sequence"/>
</dbReference>
<dbReference type="AlphaFoldDB" id="A0AAE0N256"/>
<keyword evidence="1" id="KW-0812">Transmembrane</keyword>
<protein>
    <submittedName>
        <fullName evidence="2">Uncharacterized protein</fullName>
    </submittedName>
</protein>
<keyword evidence="1" id="KW-1133">Transmembrane helix</keyword>
<reference evidence="2" key="1">
    <citation type="journal article" date="2023" name="Mol. Phylogenet. Evol.">
        <title>Genome-scale phylogeny and comparative genomics of the fungal order Sordariales.</title>
        <authorList>
            <person name="Hensen N."/>
            <person name="Bonometti L."/>
            <person name="Westerberg I."/>
            <person name="Brannstrom I.O."/>
            <person name="Guillou S."/>
            <person name="Cros-Aarteil S."/>
            <person name="Calhoun S."/>
            <person name="Haridas S."/>
            <person name="Kuo A."/>
            <person name="Mondo S."/>
            <person name="Pangilinan J."/>
            <person name="Riley R."/>
            <person name="LaButti K."/>
            <person name="Andreopoulos B."/>
            <person name="Lipzen A."/>
            <person name="Chen C."/>
            <person name="Yan M."/>
            <person name="Daum C."/>
            <person name="Ng V."/>
            <person name="Clum A."/>
            <person name="Steindorff A."/>
            <person name="Ohm R.A."/>
            <person name="Martin F."/>
            <person name="Silar P."/>
            <person name="Natvig D.O."/>
            <person name="Lalanne C."/>
            <person name="Gautier V."/>
            <person name="Ament-Velasquez S.L."/>
            <person name="Kruys A."/>
            <person name="Hutchinson M.I."/>
            <person name="Powell A.J."/>
            <person name="Barry K."/>
            <person name="Miller A.N."/>
            <person name="Grigoriev I.V."/>
            <person name="Debuchy R."/>
            <person name="Gladieux P."/>
            <person name="Hiltunen Thoren M."/>
            <person name="Johannesson H."/>
        </authorList>
    </citation>
    <scope>NUCLEOTIDE SEQUENCE</scope>
    <source>
        <strain evidence="2">CBS 232.78</strain>
    </source>
</reference>
<dbReference type="EMBL" id="JAULSW010000011">
    <property type="protein sequence ID" value="KAK3367962.1"/>
    <property type="molecule type" value="Genomic_DNA"/>
</dbReference>
<feature type="transmembrane region" description="Helical" evidence="1">
    <location>
        <begin position="14"/>
        <end position="32"/>
    </location>
</feature>
<proteinExistence type="predicted"/>